<comment type="catalytic activity">
    <reaction evidence="11">
        <text>O-phospho-L-threonyl-[protein] + H2O = L-threonyl-[protein] + phosphate</text>
        <dbReference type="Rhea" id="RHEA:47004"/>
        <dbReference type="Rhea" id="RHEA-COMP:11060"/>
        <dbReference type="Rhea" id="RHEA-COMP:11605"/>
        <dbReference type="ChEBI" id="CHEBI:15377"/>
        <dbReference type="ChEBI" id="CHEBI:30013"/>
        <dbReference type="ChEBI" id="CHEBI:43474"/>
        <dbReference type="ChEBI" id="CHEBI:61977"/>
        <dbReference type="EC" id="3.1.3.16"/>
    </reaction>
</comment>
<dbReference type="InterPro" id="IPR000626">
    <property type="entry name" value="Ubiquitin-like_dom"/>
</dbReference>
<dbReference type="SUPFAM" id="SSF54236">
    <property type="entry name" value="Ubiquitin-like"/>
    <property type="match status" value="1"/>
</dbReference>
<dbReference type="InterPro" id="IPR051658">
    <property type="entry name" value="UBLCP1"/>
</dbReference>
<evidence type="ECO:0000256" key="7">
    <source>
        <dbReference type="ARBA" id="ARBA00022912"/>
    </source>
</evidence>
<dbReference type="AlphaFoldDB" id="A0A5J4YPC8"/>
<comment type="cofactor">
    <cofactor evidence="1">
        <name>Mg(2+)</name>
        <dbReference type="ChEBI" id="CHEBI:18420"/>
    </cofactor>
</comment>
<evidence type="ECO:0000313" key="15">
    <source>
        <dbReference type="Proteomes" id="UP000324585"/>
    </source>
</evidence>
<dbReference type="EMBL" id="VRMN01000008">
    <property type="protein sequence ID" value="KAA8492820.1"/>
    <property type="molecule type" value="Genomic_DNA"/>
</dbReference>
<dbReference type="PROSITE" id="PS50969">
    <property type="entry name" value="FCP1"/>
    <property type="match status" value="1"/>
</dbReference>
<accession>A0A5J4YPC8</accession>
<evidence type="ECO:0000256" key="4">
    <source>
        <dbReference type="ARBA" id="ARBA00022723"/>
    </source>
</evidence>
<dbReference type="Gene3D" id="3.10.20.90">
    <property type="entry name" value="Phosphatidylinositol 3-kinase Catalytic Subunit, Chain A, domain 1"/>
    <property type="match status" value="1"/>
</dbReference>
<evidence type="ECO:0000256" key="2">
    <source>
        <dbReference type="ARBA" id="ARBA00004123"/>
    </source>
</evidence>
<dbReference type="SMART" id="SM00577">
    <property type="entry name" value="CPDc"/>
    <property type="match status" value="1"/>
</dbReference>
<dbReference type="EC" id="3.1.3.16" evidence="3"/>
<organism evidence="14 15">
    <name type="scientific">Porphyridium purpureum</name>
    <name type="common">Red alga</name>
    <name type="synonym">Porphyridium cruentum</name>
    <dbReference type="NCBI Taxonomy" id="35688"/>
    <lineage>
        <taxon>Eukaryota</taxon>
        <taxon>Rhodophyta</taxon>
        <taxon>Bangiophyceae</taxon>
        <taxon>Porphyridiales</taxon>
        <taxon>Porphyridiaceae</taxon>
        <taxon>Porphyridium</taxon>
    </lineage>
</organism>
<keyword evidence="6" id="KW-0460">Magnesium</keyword>
<dbReference type="OMA" id="ATSMSWI"/>
<keyword evidence="15" id="KW-1185">Reference proteome</keyword>
<dbReference type="SMART" id="SM00213">
    <property type="entry name" value="UBQ"/>
    <property type="match status" value="1"/>
</dbReference>
<gene>
    <name evidence="14" type="ORF">FVE85_9092</name>
</gene>
<dbReference type="PROSITE" id="PS50053">
    <property type="entry name" value="UBIQUITIN_2"/>
    <property type="match status" value="1"/>
</dbReference>
<reference evidence="15" key="1">
    <citation type="journal article" date="2019" name="Nat. Commun.">
        <title>Expansion of phycobilisome linker gene families in mesophilic red algae.</title>
        <authorList>
            <person name="Lee J."/>
            <person name="Kim D."/>
            <person name="Bhattacharya D."/>
            <person name="Yoon H.S."/>
        </authorList>
    </citation>
    <scope>NUCLEOTIDE SEQUENCE [LARGE SCALE GENOMIC DNA]</scope>
    <source>
        <strain evidence="15">CCMP 1328</strain>
    </source>
</reference>
<dbReference type="PANTHER" id="PTHR48493">
    <property type="entry name" value="UBIQUITIN-LIKE DOMAIN-CONTAINING CTD PHOSPHATASE 1"/>
    <property type="match status" value="1"/>
</dbReference>
<keyword evidence="5" id="KW-0378">Hydrolase</keyword>
<dbReference type="GO" id="GO:0046872">
    <property type="term" value="F:metal ion binding"/>
    <property type="evidence" value="ECO:0007669"/>
    <property type="project" value="UniProtKB-KW"/>
</dbReference>
<dbReference type="GO" id="GO:0005634">
    <property type="term" value="C:nucleus"/>
    <property type="evidence" value="ECO:0007669"/>
    <property type="project" value="UniProtKB-SubCell"/>
</dbReference>
<evidence type="ECO:0000256" key="10">
    <source>
        <dbReference type="ARBA" id="ARBA00047761"/>
    </source>
</evidence>
<keyword evidence="7" id="KW-0904">Protein phosphatase</keyword>
<evidence type="ECO:0000256" key="8">
    <source>
        <dbReference type="ARBA" id="ARBA00023242"/>
    </source>
</evidence>
<dbReference type="GO" id="GO:0004722">
    <property type="term" value="F:protein serine/threonine phosphatase activity"/>
    <property type="evidence" value="ECO:0007669"/>
    <property type="project" value="UniProtKB-EC"/>
</dbReference>
<evidence type="ECO:0000313" key="14">
    <source>
        <dbReference type="EMBL" id="KAA8492820.1"/>
    </source>
</evidence>
<evidence type="ECO:0000259" key="12">
    <source>
        <dbReference type="PROSITE" id="PS50053"/>
    </source>
</evidence>
<dbReference type="PANTHER" id="PTHR48493:SF1">
    <property type="entry name" value="UBIQUITIN-LIKE DOMAIN-CONTAINING CTD PHOSPHATASE 1"/>
    <property type="match status" value="1"/>
</dbReference>
<dbReference type="InterPro" id="IPR036412">
    <property type="entry name" value="HAD-like_sf"/>
</dbReference>
<dbReference type="CDD" id="cd01813">
    <property type="entry name" value="Ubl_UBLCP1"/>
    <property type="match status" value="1"/>
</dbReference>
<dbReference type="OrthoDB" id="1711508at2759"/>
<evidence type="ECO:0000256" key="6">
    <source>
        <dbReference type="ARBA" id="ARBA00022842"/>
    </source>
</evidence>
<dbReference type="Gene3D" id="3.40.50.1000">
    <property type="entry name" value="HAD superfamily/HAD-like"/>
    <property type="match status" value="1"/>
</dbReference>
<dbReference type="Pfam" id="PF00240">
    <property type="entry name" value="ubiquitin"/>
    <property type="match status" value="1"/>
</dbReference>
<comment type="subcellular location">
    <subcellularLocation>
        <location evidence="2">Nucleus</location>
    </subcellularLocation>
</comment>
<evidence type="ECO:0000256" key="11">
    <source>
        <dbReference type="ARBA" id="ARBA00048336"/>
    </source>
</evidence>
<dbReference type="InterPro" id="IPR004274">
    <property type="entry name" value="FCP1_dom"/>
</dbReference>
<feature type="domain" description="FCP1 homology" evidence="13">
    <location>
        <begin position="134"/>
        <end position="294"/>
    </location>
</feature>
<comment type="catalytic activity">
    <reaction evidence="10">
        <text>O-phospho-L-seryl-[protein] + H2O = L-seryl-[protein] + phosphate</text>
        <dbReference type="Rhea" id="RHEA:20629"/>
        <dbReference type="Rhea" id="RHEA-COMP:9863"/>
        <dbReference type="Rhea" id="RHEA-COMP:11604"/>
        <dbReference type="ChEBI" id="CHEBI:15377"/>
        <dbReference type="ChEBI" id="CHEBI:29999"/>
        <dbReference type="ChEBI" id="CHEBI:43474"/>
        <dbReference type="ChEBI" id="CHEBI:83421"/>
        <dbReference type="EC" id="3.1.3.16"/>
    </reaction>
</comment>
<evidence type="ECO:0000256" key="5">
    <source>
        <dbReference type="ARBA" id="ARBA00022801"/>
    </source>
</evidence>
<dbReference type="SUPFAM" id="SSF56784">
    <property type="entry name" value="HAD-like"/>
    <property type="match status" value="1"/>
</dbReference>
<name>A0A5J4YPC8_PORPP</name>
<dbReference type="NCBIfam" id="TIGR02245">
    <property type="entry name" value="HAD_IIID1"/>
    <property type="match status" value="1"/>
</dbReference>
<dbReference type="InterPro" id="IPR029071">
    <property type="entry name" value="Ubiquitin-like_domsf"/>
</dbReference>
<dbReference type="InterPro" id="IPR011943">
    <property type="entry name" value="HAD-SF_hydro_IIID"/>
</dbReference>
<comment type="caution">
    <text evidence="14">The sequence shown here is derived from an EMBL/GenBank/DDBJ whole genome shotgun (WGS) entry which is preliminary data.</text>
</comment>
<sequence length="315" mass="36705">MEIQVKWQGRTLVVEVADDATVGGLKHALFKQTCVDVKRQKLLNLKEGGKPARDDRKLSELALPKQIMLMGTPDAEIETFKFDEANNPLPEVDDDLDLDGADGAALMETCTRPENLQKLARRVENYKLEPLNPPREGKKLLVLDIDYTLFDHRSNAEHAHELMRPFLHEFLTIAYRHYDIIIWSATNMKWIKVKMEELGVLSHSDYKITMLVDHLAMVTVQHEERVFNCKPLGYIWQTLRCHYAPHNTIMFDDLSRNFIMNPQNGLKIRPFKNAHTLRATDRELLKLSEYLECIAELSDLSGLNHRRWERYMRKK</sequence>
<evidence type="ECO:0000259" key="13">
    <source>
        <dbReference type="PROSITE" id="PS50969"/>
    </source>
</evidence>
<keyword evidence="4" id="KW-0479">Metal-binding</keyword>
<evidence type="ECO:0000256" key="3">
    <source>
        <dbReference type="ARBA" id="ARBA00013081"/>
    </source>
</evidence>
<dbReference type="GO" id="GO:0090364">
    <property type="term" value="P:regulation of proteasome assembly"/>
    <property type="evidence" value="ECO:0007669"/>
    <property type="project" value="InterPro"/>
</dbReference>
<proteinExistence type="predicted"/>
<protein>
    <recommendedName>
        <fullName evidence="3">protein-serine/threonine phosphatase</fullName>
        <ecNumber evidence="3">3.1.3.16</ecNumber>
    </recommendedName>
    <alternativeName>
        <fullName evidence="9">Nuclear proteasome inhibitor UBLCP1</fullName>
    </alternativeName>
</protein>
<keyword evidence="8" id="KW-0539">Nucleus</keyword>
<evidence type="ECO:0000256" key="1">
    <source>
        <dbReference type="ARBA" id="ARBA00001946"/>
    </source>
</evidence>
<dbReference type="InterPro" id="IPR023214">
    <property type="entry name" value="HAD_sf"/>
</dbReference>
<feature type="domain" description="Ubiquitin-like" evidence="12">
    <location>
        <begin position="1"/>
        <end position="63"/>
    </location>
</feature>
<dbReference type="Pfam" id="PF03031">
    <property type="entry name" value="NIF"/>
    <property type="match status" value="1"/>
</dbReference>
<evidence type="ECO:0000256" key="9">
    <source>
        <dbReference type="ARBA" id="ARBA00032039"/>
    </source>
</evidence>
<dbReference type="Proteomes" id="UP000324585">
    <property type="component" value="Unassembled WGS sequence"/>
</dbReference>